<protein>
    <submittedName>
        <fullName evidence="6">Alpha-L-fucosidase 2</fullName>
        <ecNumber evidence="6">3.2.1.51</ecNumber>
    </submittedName>
</protein>
<evidence type="ECO:0000256" key="1">
    <source>
        <dbReference type="SAM" id="MobiDB-lite"/>
    </source>
</evidence>
<evidence type="ECO:0000259" key="2">
    <source>
        <dbReference type="Pfam" id="PF14498"/>
    </source>
</evidence>
<evidence type="ECO:0000313" key="6">
    <source>
        <dbReference type="EMBL" id="MBB5471724.1"/>
    </source>
</evidence>
<dbReference type="PANTHER" id="PTHR31084:SF0">
    <property type="entry name" value="ALPHA-L-FUCOSIDASE 2"/>
    <property type="match status" value="1"/>
</dbReference>
<proteinExistence type="predicted"/>
<dbReference type="EC" id="3.2.1.51" evidence="6"/>
<reference evidence="6 8" key="2">
    <citation type="submission" date="2020-08" db="EMBL/GenBank/DDBJ databases">
        <title>Sequencing the genomes of 1000 actinobacteria strains.</title>
        <authorList>
            <person name="Klenk H.-P."/>
        </authorList>
    </citation>
    <scope>NUCLEOTIDE SEQUENCE [LARGE SCALE GENOMIC DNA]</scope>
    <source>
        <strain evidence="6 8">DSM 9581</strain>
    </source>
</reference>
<organism evidence="5 7">
    <name type="scientific">Cellulomonas hominis</name>
    <dbReference type="NCBI Taxonomy" id="156981"/>
    <lineage>
        <taxon>Bacteria</taxon>
        <taxon>Bacillati</taxon>
        <taxon>Actinomycetota</taxon>
        <taxon>Actinomycetes</taxon>
        <taxon>Micrococcales</taxon>
        <taxon>Cellulomonadaceae</taxon>
        <taxon>Cellulomonas</taxon>
    </lineage>
</organism>
<feature type="compositionally biased region" description="Low complexity" evidence="1">
    <location>
        <begin position="1"/>
        <end position="17"/>
    </location>
</feature>
<evidence type="ECO:0000259" key="4">
    <source>
        <dbReference type="Pfam" id="PF22124"/>
    </source>
</evidence>
<feature type="domain" description="Alpha fucosidase A-like C-terminal" evidence="3">
    <location>
        <begin position="726"/>
        <end position="775"/>
    </location>
</feature>
<dbReference type="AlphaFoldDB" id="A0A511FEX1"/>
<feature type="region of interest" description="Disordered" evidence="1">
    <location>
        <begin position="325"/>
        <end position="357"/>
    </location>
</feature>
<sequence length="809" mass="84509">MARGTAAAGSAGPTGPGRELRYDRPAADWLDGLPLGNGRTGAMVLAGPRRVHLQLTDGAGWSGGVGSAARRGLVDPAVAETARARARSLVAAGRHVDAERAVAALQGDYVQAFLPFADLTLDVATHHDPGAGGFRRRLVLRDATHHVAADDGALAHETFVSAPDGVLVHVLRSDGPVDLRVALGTPLRSAGPAVRPGGAELLLDLPADVAPGHEPDEPGLTWDVPGVEPLAGAVVAGWRHDGVAAADGDGAVVLRGVQDLLLVLATATTFDGPGRPPRGTATDAARAAAERVGAALDRGVGALRERHLADRHGLADRFVLDLGQAVAPDPGSPGDPRDPRDLPTDERVRRAAAHPGGPLAADPDLLALLVDHGRYLLSSASRPGGLPVTLQGLWNDDLRPPWSSAYTLNINTQMAYWPALPVALPEAAEPLLDLVTALADRGRDAARRLYGARGWVAHHNTDAWANPYPTAGDASWALWPVGGAWLVRQLDEHRRYGLADEAWLRRLWPVAVGAAEALLDLLEPGPDGSLVTWPSTSPENRFVTPDGPAALTAGTGMDRALVGEVLDTVTALARDLGADHPVLAEIAAARPRVAPPRVDADGTVREWHPGAVEEDPQHRHVSHLLFAYPGDGVPDDALRAAVSATLDRRGDDSTGWSLAWKAALRARLGQGAKVQDLLALALRPAWDAARGPHAGGLYRNLFAAHPPYQVDGNLGLVAAVTEALVQSHAGRLELLPALPPALASGRVSGLLARPGLRVDLAWRDGRPVDLALTALTPAAAGVHEVAFGAEVQPVDVPPSGAARLTWRPA</sequence>
<dbReference type="InterPro" id="IPR027414">
    <property type="entry name" value="GH95_N_dom"/>
</dbReference>
<dbReference type="PIRSF" id="PIRSF007663">
    <property type="entry name" value="UCP007663"/>
    <property type="match status" value="1"/>
</dbReference>
<dbReference type="Pfam" id="PF14498">
    <property type="entry name" value="Glyco_hyd_65N_2"/>
    <property type="match status" value="1"/>
</dbReference>
<dbReference type="RefSeq" id="WP_146839075.1">
    <property type="nucleotide sequence ID" value="NZ_BJVQ01000046.1"/>
</dbReference>
<gene>
    <name evidence="5" type="ORF">CHO01_28380</name>
    <name evidence="6" type="ORF">HNR08_000460</name>
</gene>
<dbReference type="EMBL" id="BJVQ01000046">
    <property type="protein sequence ID" value="GEL47722.1"/>
    <property type="molecule type" value="Genomic_DNA"/>
</dbReference>
<feature type="region of interest" description="Disordered" evidence="1">
    <location>
        <begin position="1"/>
        <end position="22"/>
    </location>
</feature>
<feature type="domain" description="Glycosyl hydrolase family 95 catalytic" evidence="4">
    <location>
        <begin position="302"/>
        <end position="724"/>
    </location>
</feature>
<accession>A0A511FEX1</accession>
<evidence type="ECO:0000313" key="5">
    <source>
        <dbReference type="EMBL" id="GEL47722.1"/>
    </source>
</evidence>
<dbReference type="Proteomes" id="UP000321723">
    <property type="component" value="Unassembled WGS sequence"/>
</dbReference>
<evidence type="ECO:0000259" key="3">
    <source>
        <dbReference type="Pfam" id="PF21307"/>
    </source>
</evidence>
<dbReference type="InterPro" id="IPR008928">
    <property type="entry name" value="6-hairpin_glycosidase_sf"/>
</dbReference>
<dbReference type="OrthoDB" id="9802600at2"/>
<keyword evidence="7" id="KW-1185">Reference proteome</keyword>
<dbReference type="InterPro" id="IPR049053">
    <property type="entry name" value="AFCA-like_C"/>
</dbReference>
<dbReference type="Gene3D" id="1.50.10.10">
    <property type="match status" value="1"/>
</dbReference>
<comment type="caution">
    <text evidence="5">The sequence shown here is derived from an EMBL/GenBank/DDBJ whole genome shotgun (WGS) entry which is preliminary data.</text>
</comment>
<dbReference type="EMBL" id="JACHDN010000001">
    <property type="protein sequence ID" value="MBB5471724.1"/>
    <property type="molecule type" value="Genomic_DNA"/>
</dbReference>
<dbReference type="InterPro" id="IPR012341">
    <property type="entry name" value="6hp_glycosidase-like_sf"/>
</dbReference>
<dbReference type="Proteomes" id="UP000564629">
    <property type="component" value="Unassembled WGS sequence"/>
</dbReference>
<name>A0A511FEX1_9CELL</name>
<evidence type="ECO:0000313" key="7">
    <source>
        <dbReference type="Proteomes" id="UP000321723"/>
    </source>
</evidence>
<dbReference type="Pfam" id="PF22124">
    <property type="entry name" value="Glyco_hydro_95_cat"/>
    <property type="match status" value="1"/>
</dbReference>
<keyword evidence="6" id="KW-0378">Hydrolase</keyword>
<dbReference type="SUPFAM" id="SSF48208">
    <property type="entry name" value="Six-hairpin glycosidases"/>
    <property type="match status" value="1"/>
</dbReference>
<feature type="domain" description="Glycosyl hydrolase family 95 N-terminal" evidence="2">
    <location>
        <begin position="20"/>
        <end position="272"/>
    </location>
</feature>
<dbReference type="PANTHER" id="PTHR31084">
    <property type="entry name" value="ALPHA-L-FUCOSIDASE 2"/>
    <property type="match status" value="1"/>
</dbReference>
<feature type="compositionally biased region" description="Basic and acidic residues" evidence="1">
    <location>
        <begin position="335"/>
        <end position="349"/>
    </location>
</feature>
<reference evidence="5 7" key="1">
    <citation type="submission" date="2019-07" db="EMBL/GenBank/DDBJ databases">
        <title>Whole genome shotgun sequence of Cellulomonas hominis NBRC 16055.</title>
        <authorList>
            <person name="Hosoyama A."/>
            <person name="Uohara A."/>
            <person name="Ohji S."/>
            <person name="Ichikawa N."/>
        </authorList>
    </citation>
    <scope>NUCLEOTIDE SEQUENCE [LARGE SCALE GENOMIC DNA]</scope>
    <source>
        <strain evidence="5 7">NBRC 16055</strain>
    </source>
</reference>
<dbReference type="InterPro" id="IPR054363">
    <property type="entry name" value="GH95_cat"/>
</dbReference>
<dbReference type="GO" id="GO:0004560">
    <property type="term" value="F:alpha-L-fucosidase activity"/>
    <property type="evidence" value="ECO:0007669"/>
    <property type="project" value="UniProtKB-EC"/>
</dbReference>
<dbReference type="InterPro" id="IPR016518">
    <property type="entry name" value="Alpha-L-fucosidase"/>
</dbReference>
<dbReference type="Pfam" id="PF21307">
    <property type="entry name" value="Glyco_hydro_95_C"/>
    <property type="match status" value="1"/>
</dbReference>
<keyword evidence="6" id="KW-0326">Glycosidase</keyword>
<dbReference type="GO" id="GO:0005975">
    <property type="term" value="P:carbohydrate metabolic process"/>
    <property type="evidence" value="ECO:0007669"/>
    <property type="project" value="InterPro"/>
</dbReference>
<evidence type="ECO:0000313" key="8">
    <source>
        <dbReference type="Proteomes" id="UP000564629"/>
    </source>
</evidence>